<dbReference type="eggNOG" id="COG2207">
    <property type="taxonomic scope" value="Bacteria"/>
</dbReference>
<evidence type="ECO:0000313" key="6">
    <source>
        <dbReference type="Proteomes" id="UP000018850"/>
    </source>
</evidence>
<keyword evidence="3" id="KW-0804">Transcription</keyword>
<dbReference type="InterPro" id="IPR020449">
    <property type="entry name" value="Tscrpt_reg_AraC-type_HTH"/>
</dbReference>
<dbReference type="Gene3D" id="2.60.120.10">
    <property type="entry name" value="Jelly Rolls"/>
    <property type="match status" value="1"/>
</dbReference>
<sequence length="290" mass="34161">MSLLNILNIQQFNNGQKTNDFYSNTFEKHIKTHHKNISHPHKHDFYVVIIFTRGSGIHEIDFHSYDIKPGTVFLLKPGQIHNWELSRDVKGFIFFHSKSFIDLNYTNNSVDNFPFFYSSQNPPNVCLKSTQLPAFLNYFKEINQEQKQDYIFKYQRIISLINLLYIELTRVYLTGSIPSVQPHIDSERIKTLELLIEKHYKKTKFASDYADMMHLSPKHLNRIIKKALNKTTSDLVMERVILEAKRMLIYAKGSLTEIAHELGYEDYAYFSRVFKEKTSISPSQFAKNYQ</sequence>
<evidence type="ECO:0000256" key="2">
    <source>
        <dbReference type="ARBA" id="ARBA00023125"/>
    </source>
</evidence>
<organism evidence="5 6">
    <name type="scientific">Zhouia amylolytica AD3</name>
    <dbReference type="NCBI Taxonomy" id="1286632"/>
    <lineage>
        <taxon>Bacteria</taxon>
        <taxon>Pseudomonadati</taxon>
        <taxon>Bacteroidota</taxon>
        <taxon>Flavobacteriia</taxon>
        <taxon>Flavobacteriales</taxon>
        <taxon>Flavobacteriaceae</taxon>
        <taxon>Zhouia</taxon>
    </lineage>
</organism>
<gene>
    <name evidence="5" type="ORF">P278_04040</name>
</gene>
<accession>W2USJ4</accession>
<dbReference type="InterPro" id="IPR009057">
    <property type="entry name" value="Homeodomain-like_sf"/>
</dbReference>
<dbReference type="EMBL" id="AYXY01000001">
    <property type="protein sequence ID" value="ETN96978.1"/>
    <property type="molecule type" value="Genomic_DNA"/>
</dbReference>
<dbReference type="PANTHER" id="PTHR43280">
    <property type="entry name" value="ARAC-FAMILY TRANSCRIPTIONAL REGULATOR"/>
    <property type="match status" value="1"/>
</dbReference>
<dbReference type="Pfam" id="PF12833">
    <property type="entry name" value="HTH_18"/>
    <property type="match status" value="1"/>
</dbReference>
<name>W2USJ4_9FLAO</name>
<dbReference type="STRING" id="376730.SAMN04487906_2700"/>
<comment type="caution">
    <text evidence="5">The sequence shown here is derived from an EMBL/GenBank/DDBJ whole genome shotgun (WGS) entry which is preliminary data.</text>
</comment>
<dbReference type="PANTHER" id="PTHR43280:SF32">
    <property type="entry name" value="TRANSCRIPTIONAL REGULATORY PROTEIN"/>
    <property type="match status" value="1"/>
</dbReference>
<keyword evidence="1" id="KW-0805">Transcription regulation</keyword>
<dbReference type="Pfam" id="PF02311">
    <property type="entry name" value="AraC_binding"/>
    <property type="match status" value="1"/>
</dbReference>
<dbReference type="AlphaFoldDB" id="W2USJ4"/>
<dbReference type="InterPro" id="IPR037923">
    <property type="entry name" value="HTH-like"/>
</dbReference>
<proteinExistence type="predicted"/>
<dbReference type="InterPro" id="IPR018060">
    <property type="entry name" value="HTH_AraC"/>
</dbReference>
<evidence type="ECO:0000256" key="1">
    <source>
        <dbReference type="ARBA" id="ARBA00023015"/>
    </source>
</evidence>
<reference evidence="5 6" key="2">
    <citation type="journal article" date="2016" name="Genome Announc.">
        <title>Draft Genome Sequence of Zhouia amylolytica AD3, Isolated from Tidal Flat Sediment.</title>
        <authorList>
            <person name="Jia B."/>
            <person name="Jin H.M."/>
            <person name="Lee H.J."/>
            <person name="Jeon C.O."/>
        </authorList>
    </citation>
    <scope>NUCLEOTIDE SEQUENCE [LARGE SCALE GENOMIC DNA]</scope>
    <source>
        <strain evidence="5 6">AD3</strain>
    </source>
</reference>
<dbReference type="RefSeq" id="WP_038261414.1">
    <property type="nucleotide sequence ID" value="NZ_AYXY01000001.1"/>
</dbReference>
<dbReference type="PATRIC" id="fig|1286632.3.peg.405"/>
<keyword evidence="6" id="KW-1185">Reference proteome</keyword>
<reference evidence="6" key="1">
    <citation type="submission" date="2013-11" db="EMBL/GenBank/DDBJ databases">
        <title>Draft genome sequence from a member of Zhouia, isolated tidal flat.</title>
        <authorList>
            <person name="Jin H."/>
            <person name="Jeon C.O."/>
        </authorList>
    </citation>
    <scope>NUCLEOTIDE SEQUENCE [LARGE SCALE GENOMIC DNA]</scope>
    <source>
        <strain evidence="6">AD3</strain>
    </source>
</reference>
<dbReference type="PROSITE" id="PS01124">
    <property type="entry name" value="HTH_ARAC_FAMILY_2"/>
    <property type="match status" value="1"/>
</dbReference>
<evidence type="ECO:0000256" key="3">
    <source>
        <dbReference type="ARBA" id="ARBA00023163"/>
    </source>
</evidence>
<feature type="domain" description="HTH araC/xylS-type" evidence="4">
    <location>
        <begin position="190"/>
        <end position="288"/>
    </location>
</feature>
<evidence type="ECO:0000259" key="4">
    <source>
        <dbReference type="PROSITE" id="PS01124"/>
    </source>
</evidence>
<dbReference type="SUPFAM" id="SSF46689">
    <property type="entry name" value="Homeodomain-like"/>
    <property type="match status" value="1"/>
</dbReference>
<dbReference type="SUPFAM" id="SSF51215">
    <property type="entry name" value="Regulatory protein AraC"/>
    <property type="match status" value="1"/>
</dbReference>
<evidence type="ECO:0000313" key="5">
    <source>
        <dbReference type="EMBL" id="ETN96978.1"/>
    </source>
</evidence>
<dbReference type="InterPro" id="IPR003313">
    <property type="entry name" value="AraC-bd"/>
</dbReference>
<dbReference type="GO" id="GO:0003700">
    <property type="term" value="F:DNA-binding transcription factor activity"/>
    <property type="evidence" value="ECO:0007669"/>
    <property type="project" value="InterPro"/>
</dbReference>
<protein>
    <recommendedName>
        <fullName evidence="4">HTH araC/xylS-type domain-containing protein</fullName>
    </recommendedName>
</protein>
<dbReference type="SMART" id="SM00342">
    <property type="entry name" value="HTH_ARAC"/>
    <property type="match status" value="1"/>
</dbReference>
<dbReference type="PRINTS" id="PR00032">
    <property type="entry name" value="HTHARAC"/>
</dbReference>
<dbReference type="GO" id="GO:0043565">
    <property type="term" value="F:sequence-specific DNA binding"/>
    <property type="evidence" value="ECO:0007669"/>
    <property type="project" value="InterPro"/>
</dbReference>
<dbReference type="Proteomes" id="UP000018850">
    <property type="component" value="Unassembled WGS sequence"/>
</dbReference>
<keyword evidence="2" id="KW-0238">DNA-binding</keyword>
<dbReference type="Gene3D" id="1.10.10.60">
    <property type="entry name" value="Homeodomain-like"/>
    <property type="match status" value="1"/>
</dbReference>
<dbReference type="InterPro" id="IPR014710">
    <property type="entry name" value="RmlC-like_jellyroll"/>
</dbReference>